<dbReference type="EMBL" id="CABIJS010000703">
    <property type="protein sequence ID" value="VUZ56431.1"/>
    <property type="molecule type" value="Genomic_DNA"/>
</dbReference>
<evidence type="ECO:0000313" key="2">
    <source>
        <dbReference type="EMBL" id="VUZ46107.1"/>
    </source>
</evidence>
<reference evidence="1 5" key="1">
    <citation type="submission" date="2019-07" db="EMBL/GenBank/DDBJ databases">
        <authorList>
            <person name="Jastrzebski P J."/>
            <person name="Paukszto L."/>
            <person name="Jastrzebski P J."/>
        </authorList>
    </citation>
    <scope>NUCLEOTIDE SEQUENCE [LARGE SCALE GENOMIC DNA]</scope>
    <source>
        <strain evidence="1 5">WMS-il1</strain>
    </source>
</reference>
<evidence type="ECO:0000313" key="3">
    <source>
        <dbReference type="EMBL" id="VUZ56431.1"/>
    </source>
</evidence>
<dbReference type="EMBL" id="CABIJS010000208">
    <property type="protein sequence ID" value="VUZ46104.1"/>
    <property type="molecule type" value="Genomic_DNA"/>
</dbReference>
<evidence type="ECO:0000313" key="5">
    <source>
        <dbReference type="Proteomes" id="UP000321570"/>
    </source>
</evidence>
<evidence type="ECO:0000313" key="4">
    <source>
        <dbReference type="EMBL" id="VUZ56434.1"/>
    </source>
</evidence>
<accession>A0A564YHV3</accession>
<dbReference type="EMBL" id="CABIJS010000208">
    <property type="protein sequence ID" value="VUZ46107.1"/>
    <property type="molecule type" value="Genomic_DNA"/>
</dbReference>
<proteinExistence type="predicted"/>
<gene>
    <name evidence="3" type="ORF">WMSIL1_LOCUS14049</name>
    <name evidence="4" type="ORF">WMSIL1_LOCUS14051</name>
    <name evidence="2" type="ORF">WMSIL1_LOCUS5956</name>
    <name evidence="1" type="ORF">WMSIL1_LOCUS5958</name>
</gene>
<sequence>MFNEAEPGVNAVAATLTYSIFDLRNPYVWFQQSENGFQLRCITKQKAMYQIFFFCFSSKRHQKTTLTTRLKEATLIVSLILRRDVYNKCYRKLT</sequence>
<dbReference type="EMBL" id="CABIJS010000703">
    <property type="protein sequence ID" value="VUZ56434.1"/>
    <property type="molecule type" value="Genomic_DNA"/>
</dbReference>
<organism evidence="1 5">
    <name type="scientific">Hymenolepis diminuta</name>
    <name type="common">Rat tapeworm</name>
    <dbReference type="NCBI Taxonomy" id="6216"/>
    <lineage>
        <taxon>Eukaryota</taxon>
        <taxon>Metazoa</taxon>
        <taxon>Spiralia</taxon>
        <taxon>Lophotrochozoa</taxon>
        <taxon>Platyhelminthes</taxon>
        <taxon>Cestoda</taxon>
        <taxon>Eucestoda</taxon>
        <taxon>Cyclophyllidea</taxon>
        <taxon>Hymenolepididae</taxon>
        <taxon>Hymenolepis</taxon>
    </lineage>
</organism>
<evidence type="ECO:0000313" key="1">
    <source>
        <dbReference type="EMBL" id="VUZ46104.1"/>
    </source>
</evidence>
<keyword evidence="5" id="KW-1185">Reference proteome</keyword>
<dbReference type="AlphaFoldDB" id="A0A564YHV3"/>
<name>A0A564YHV3_HYMDI</name>
<protein>
    <submittedName>
        <fullName evidence="1">Uncharacterized protein</fullName>
    </submittedName>
</protein>
<dbReference type="Proteomes" id="UP000321570">
    <property type="component" value="Unassembled WGS sequence"/>
</dbReference>